<reference evidence="6" key="1">
    <citation type="submission" date="2025-08" db="UniProtKB">
        <authorList>
            <consortium name="RefSeq"/>
        </authorList>
    </citation>
    <scope>IDENTIFICATION</scope>
</reference>
<dbReference type="GO" id="GO:0005829">
    <property type="term" value="C:cytosol"/>
    <property type="evidence" value="ECO:0007669"/>
    <property type="project" value="TreeGrafter"/>
</dbReference>
<keyword evidence="1" id="KW-0677">Repeat</keyword>
<protein>
    <submittedName>
        <fullName evidence="6">Interferon-induced protein with tetratricopeptide repeats 9</fullName>
    </submittedName>
</protein>
<dbReference type="CTD" id="567384"/>
<evidence type="ECO:0000313" key="5">
    <source>
        <dbReference type="Proteomes" id="UP000504632"/>
    </source>
</evidence>
<dbReference type="Gene3D" id="1.25.40.10">
    <property type="entry name" value="Tetratricopeptide repeat domain"/>
    <property type="match status" value="3"/>
</dbReference>
<dbReference type="SUPFAM" id="SSF48452">
    <property type="entry name" value="TPR-like"/>
    <property type="match status" value="1"/>
</dbReference>
<sequence>MATYADESLPNRDVLEVKLRKLECLFTWGLEKADIKDLDSIPQKLLDRVKFCPQRYHATYFNILAFVSHLTGETESALEYLRKAELALMEDKRDEVDFIVTFSNFAWIHYHLGNLDDAEVYLGKATNIFNDRGCSQQCSSSLPTVHGEKAWSFLRLGAAFYEQAKESFSKALEAEPDNVSFNVGYAVVLYRLEGLNKEREIRPEASKAVRQLQKALDLDPTNSEVMVLLALKLQRTKRYEARKLIKEALKLSADVPQVTRYVAKYFRAEGSLDESLEILQKAVELSPDSSFLHHQIGLCYKQQLIQMSEEQKRLRKRSPAAQRAAKVAECISHLSKAVELKPSNIYAKVNLAEIYGENRQLGEADKIFTSLLKDDSLSDLEKQHCHFCYGVFLLYRKRDEDGAISQFKTAYKMSIDSYERKQAGKKLKQIAEKRLNTSQRVREAFEILAFVCAEDKQDRQAAEYTRKAEHYSSGTTDLTEKFAKGMKLKR</sequence>
<keyword evidence="5" id="KW-1185">Reference proteome</keyword>
<dbReference type="GO" id="GO:0051607">
    <property type="term" value="P:defense response to virus"/>
    <property type="evidence" value="ECO:0007669"/>
    <property type="project" value="TreeGrafter"/>
</dbReference>
<dbReference type="Proteomes" id="UP000504632">
    <property type="component" value="Chromosome 5"/>
</dbReference>
<dbReference type="PANTHER" id="PTHR10271:SF29">
    <property type="entry name" value="INTERFERON-INDUCED PROTEIN WITH TETRATRICOPEPTIDE REPEATS-RELATED"/>
    <property type="match status" value="1"/>
</dbReference>
<dbReference type="InterPro" id="IPR011990">
    <property type="entry name" value="TPR-like_helical_dom_sf"/>
</dbReference>
<dbReference type="SMART" id="SM00028">
    <property type="entry name" value="TPR"/>
    <property type="match status" value="4"/>
</dbReference>
<dbReference type="InParanoid" id="A0A6J2VI29"/>
<dbReference type="GeneID" id="115812596"/>
<feature type="repeat" description="TPR" evidence="4">
    <location>
        <begin position="256"/>
        <end position="289"/>
    </location>
</feature>
<name>A0A6J2VI29_CHACN</name>
<evidence type="ECO:0000256" key="4">
    <source>
        <dbReference type="PROSITE-ProRule" id="PRU00339"/>
    </source>
</evidence>
<evidence type="ECO:0000256" key="3">
    <source>
        <dbReference type="ARBA" id="ARBA00038336"/>
    </source>
</evidence>
<comment type="similarity">
    <text evidence="3">Belongs to the IFIT family.</text>
</comment>
<dbReference type="OrthoDB" id="10043504at2759"/>
<dbReference type="PROSITE" id="PS50005">
    <property type="entry name" value="TPR"/>
    <property type="match status" value="1"/>
</dbReference>
<organism evidence="5 6">
    <name type="scientific">Chanos chanos</name>
    <name type="common">Milkfish</name>
    <name type="synonym">Mugil chanos</name>
    <dbReference type="NCBI Taxonomy" id="29144"/>
    <lineage>
        <taxon>Eukaryota</taxon>
        <taxon>Metazoa</taxon>
        <taxon>Chordata</taxon>
        <taxon>Craniata</taxon>
        <taxon>Vertebrata</taxon>
        <taxon>Euteleostomi</taxon>
        <taxon>Actinopterygii</taxon>
        <taxon>Neopterygii</taxon>
        <taxon>Teleostei</taxon>
        <taxon>Ostariophysi</taxon>
        <taxon>Gonorynchiformes</taxon>
        <taxon>Chanidae</taxon>
        <taxon>Chanos</taxon>
    </lineage>
</organism>
<keyword evidence="2 4" id="KW-0802">TPR repeat</keyword>
<evidence type="ECO:0000313" key="6">
    <source>
        <dbReference type="RefSeq" id="XP_030630941.1"/>
    </source>
</evidence>
<dbReference type="RefSeq" id="XP_030630941.1">
    <property type="nucleotide sequence ID" value="XM_030775081.1"/>
</dbReference>
<dbReference type="FunFam" id="1.25.40.10:FF:000032">
    <property type="entry name" value="Interferon-induced protein with tetratricopeptide repeats 5"/>
    <property type="match status" value="1"/>
</dbReference>
<gene>
    <name evidence="6" type="primary">ifit9</name>
</gene>
<dbReference type="Pfam" id="PF13432">
    <property type="entry name" value="TPR_16"/>
    <property type="match status" value="2"/>
</dbReference>
<dbReference type="InterPro" id="IPR019734">
    <property type="entry name" value="TPR_rpt"/>
</dbReference>
<dbReference type="PANTHER" id="PTHR10271">
    <property type="entry name" value="INTERFERON-INDUCED PROTEIN WITH TETRATRICOPEPTIDE REPEATS"/>
    <property type="match status" value="1"/>
</dbReference>
<evidence type="ECO:0000256" key="2">
    <source>
        <dbReference type="ARBA" id="ARBA00022803"/>
    </source>
</evidence>
<proteinExistence type="inferred from homology"/>
<dbReference type="AlphaFoldDB" id="A0A6J2VI29"/>
<accession>A0A6J2VI29</accession>
<evidence type="ECO:0000256" key="1">
    <source>
        <dbReference type="ARBA" id="ARBA00022737"/>
    </source>
</evidence>